<dbReference type="Gene3D" id="3.30.1540.20">
    <property type="entry name" value="MutL, C-terminal domain, dimerisation subdomain"/>
    <property type="match status" value="2"/>
</dbReference>
<dbReference type="CDD" id="cd00782">
    <property type="entry name" value="MutL_Trans"/>
    <property type="match status" value="1"/>
</dbReference>
<evidence type="ECO:0000313" key="6">
    <source>
        <dbReference type="EMBL" id="CDI83425.1"/>
    </source>
</evidence>
<dbReference type="InterPro" id="IPR037198">
    <property type="entry name" value="MutL_C_sf"/>
</dbReference>
<dbReference type="Proteomes" id="UP000018050">
    <property type="component" value="Unassembled WGS sequence"/>
</dbReference>
<reference evidence="6" key="1">
    <citation type="submission" date="2013-10" db="EMBL/GenBank/DDBJ databases">
        <title>Genomic analysis of the causative agents of coccidiosis in chickens.</title>
        <authorList>
            <person name="Reid A.J."/>
            <person name="Blake D."/>
            <person name="Billington K."/>
            <person name="Browne H."/>
            <person name="Dunn M."/>
            <person name="Hung S."/>
            <person name="Kawahara F."/>
            <person name="Miranda-Saavedra D."/>
            <person name="Mourier T."/>
            <person name="Nagra H."/>
            <person name="Otto T.D."/>
            <person name="Rawlings N."/>
            <person name="Sanchez A."/>
            <person name="Sanders M."/>
            <person name="Subramaniam C."/>
            <person name="Tay Y."/>
            <person name="Dear P."/>
            <person name="Doerig C."/>
            <person name="Gruber A."/>
            <person name="Parkinson J."/>
            <person name="Shirley M."/>
            <person name="Wan K.L."/>
            <person name="Berriman M."/>
            <person name="Tomley F."/>
            <person name="Pain A."/>
        </authorList>
    </citation>
    <scope>NUCLEOTIDE SEQUENCE</scope>
    <source>
        <strain evidence="6">Houghton</strain>
    </source>
</reference>
<feature type="region of interest" description="Disordered" evidence="3">
    <location>
        <begin position="1345"/>
        <end position="1491"/>
    </location>
</feature>
<dbReference type="GO" id="GO:0016887">
    <property type="term" value="F:ATP hydrolysis activity"/>
    <property type="evidence" value="ECO:0007669"/>
    <property type="project" value="InterPro"/>
</dbReference>
<evidence type="ECO:0000259" key="5">
    <source>
        <dbReference type="SMART" id="SM01340"/>
    </source>
</evidence>
<dbReference type="GO" id="GO:0006298">
    <property type="term" value="P:mismatch repair"/>
    <property type="evidence" value="ECO:0007669"/>
    <property type="project" value="InterPro"/>
</dbReference>
<dbReference type="Pfam" id="PF08676">
    <property type="entry name" value="MutL_C"/>
    <property type="match status" value="1"/>
</dbReference>
<dbReference type="PANTHER" id="PTHR10073">
    <property type="entry name" value="DNA MISMATCH REPAIR PROTEIN MLH, PMS, MUTL"/>
    <property type="match status" value="1"/>
</dbReference>
<dbReference type="Pfam" id="PF01119">
    <property type="entry name" value="DNA_mis_repair"/>
    <property type="match status" value="1"/>
</dbReference>
<feature type="region of interest" description="Disordered" evidence="3">
    <location>
        <begin position="839"/>
        <end position="881"/>
    </location>
</feature>
<feature type="region of interest" description="Disordered" evidence="3">
    <location>
        <begin position="491"/>
        <end position="576"/>
    </location>
</feature>
<feature type="compositionally biased region" description="Low complexity" evidence="3">
    <location>
        <begin position="943"/>
        <end position="958"/>
    </location>
</feature>
<evidence type="ECO:0000256" key="3">
    <source>
        <dbReference type="SAM" id="MobiDB-lite"/>
    </source>
</evidence>
<feature type="compositionally biased region" description="Low complexity" evidence="3">
    <location>
        <begin position="1112"/>
        <end position="1133"/>
    </location>
</feature>
<protein>
    <submittedName>
        <fullName evidence="6">DNA mismatch repair protein, putative</fullName>
    </submittedName>
</protein>
<dbReference type="GO" id="GO:0032389">
    <property type="term" value="C:MutLalpha complex"/>
    <property type="evidence" value="ECO:0007669"/>
    <property type="project" value="TreeGrafter"/>
</dbReference>
<dbReference type="FunFam" id="3.30.565.10:FF:000017">
    <property type="entry name" value="PMS1 homolog 1, mismatch repair system component"/>
    <property type="match status" value="1"/>
</dbReference>
<dbReference type="SMART" id="SM00853">
    <property type="entry name" value="MutL_C"/>
    <property type="match status" value="1"/>
</dbReference>
<feature type="compositionally biased region" description="Polar residues" evidence="3">
    <location>
        <begin position="535"/>
        <end position="546"/>
    </location>
</feature>
<dbReference type="InterPro" id="IPR013507">
    <property type="entry name" value="DNA_mismatch_S5_2-like"/>
</dbReference>
<feature type="region of interest" description="Disordered" evidence="3">
    <location>
        <begin position="1056"/>
        <end position="1148"/>
    </location>
</feature>
<gene>
    <name evidence="6" type="ORF">EAH_00008860</name>
</gene>
<dbReference type="OrthoDB" id="10263226at2759"/>
<dbReference type="GO" id="GO:0005524">
    <property type="term" value="F:ATP binding"/>
    <property type="evidence" value="ECO:0007669"/>
    <property type="project" value="InterPro"/>
</dbReference>
<dbReference type="InterPro" id="IPR014721">
    <property type="entry name" value="Ribsml_uS5_D2-typ_fold_subgr"/>
</dbReference>
<feature type="compositionally biased region" description="Low complexity" evidence="3">
    <location>
        <begin position="491"/>
        <end position="529"/>
    </location>
</feature>
<feature type="compositionally biased region" description="Low complexity" evidence="3">
    <location>
        <begin position="1056"/>
        <end position="1085"/>
    </location>
</feature>
<feature type="compositionally biased region" description="Polar residues" evidence="3">
    <location>
        <begin position="553"/>
        <end position="562"/>
    </location>
</feature>
<feature type="compositionally biased region" description="Acidic residues" evidence="3">
    <location>
        <begin position="1448"/>
        <end position="1457"/>
    </location>
</feature>
<comment type="similarity">
    <text evidence="1">Belongs to the DNA mismatch repair MutL/HexB family.</text>
</comment>
<dbReference type="OMA" id="PKLCVQE"/>
<dbReference type="InterPro" id="IPR038973">
    <property type="entry name" value="MutL/Mlh/Pms-like"/>
</dbReference>
<accession>U6GTB8</accession>
<sequence>MAAAPPTGQMGGNSNNEPHATLVEDSGSSTTPRGGDQWSPVSEALALGRADNRPDARDTASAADAAAEGPNVAGGGGTAVISCTNSSSSSSNGSSSVSAGEFDMKDFSSFSAPSAPPVLPPASARGRRIARISGETAAAISSQQVVVDLKSICKELVENALDAGATSIEVRLMDCGLGGVEVRDNGSGISPEDLKLLGCRHATSKIKTFEDVYSKLDSLGFRGEAISSLCYVASVSIITRCRAADFATRVVFNHKGEQIAHEATAREVGTTVIVEDVFGRLPLRRRTMEQTKQRQLQDALALLQRIALLHATSCRFVLSNFDSKTGGRTTFLATKGTSASLLEAALSVYGPKQLATCTEITLSGDEPGREWRLEAVISRPPHGIRSTALQQFFVKRRPVVFPPLLQKLLNKKWKEVSSRGLFPVCLGFLELDASLLDINLRKDKQEVLLAVERDVAQALLEAVGRVLAPSVSSMGFDSQQKQRQLEIQFHPPASQQAPSQQQQQQQEGQQQQQQQQQQEEAGQQQQQQQGRDEQATMQEDGSQQQLPIAHAVSVSSQGSENEQQQQQQQPGVTAAALDSKSLESANRKEGSEGAAAAETAAAVSAAAATEPAAATASTSAAASPAPAPVALAATAATAATAAKPSGSLPLGEGLGIRQPLLSRRQRGVAVVASERGVHTPHALQDHAPLPPSAPLCGEQQQLESRDKAGGVAAAQLLQQEGRSSTNNTGLGDSRSVTSSWSPTEAAVSAVVAAAASAAVAAGSAAAEAPPDTDEAEDAVVAEVLRAAVGECTYDWSEMYSVGSHVAALGSSTALGSSPASAAGSSPPAGDACADLRHSADAAASNDASQPWPDAPTDFSVSAEARGSSGAPGGPPSFSFAAEGEERNKSGFFLFEKNFFRDLTLVGQFNEGFIIAALRRRRQKASLLLPQSQAEGSSPSACKNNNSSRNSSSSSSLCSSSGEEMVTSLFIIDQHASDEKRIFEGLNSQFKPRMQPLLVPLRLSLPAHLLAAVEMFSSHLSSNGFACIFMGPSSPSRPLKGTQQFCLLSAASQQRPAVAAAPAAPRTQQQQQQQQQQQKQLQLVDAAEAKSSPEVTDDRANETENKNKTRSKSSGGETPTTTPAAAAAAASPAAADDDEDEDEEEEEGRQCFLTGVPVIEGQQLTAADFVEFLSALASEDQGKALWKGTMPPPAAAAAAAGAAGAAAKTEGSSCTHHRVLQYRPSRVWNILASRACRSAVMIGDPLSLQKQQTILRRMALLQLPFNCPHGRPTMRHLVDIPTAAAAGAAAAAPTATSQQQRSSIVCPERLLPLQQQQQQQQQMQQDDHRLQQNCRYYAAGHPNAALRPVESPASSSSSKEEAEPQFKPQDRKRTSGQRTSQETQEAFKVRVCTPAAETPPTCLDTPTARSKYTSAAATPAAANSTASTDGSGSAPPVPSPDYQHPPLFSDDEGMDDNEAAAAAADAAEAAEAAEAAAAADSGDSQYQQKEGHVFEVEEITQRSDEDMGLAGLRLTFIG</sequence>
<dbReference type="Pfam" id="PF13589">
    <property type="entry name" value="HATPase_c_3"/>
    <property type="match status" value="1"/>
</dbReference>
<dbReference type="InterPro" id="IPR020568">
    <property type="entry name" value="Ribosomal_Su5_D2-typ_SF"/>
</dbReference>
<dbReference type="SUPFAM" id="SSF118116">
    <property type="entry name" value="DNA mismatch repair protein MutL"/>
    <property type="match status" value="2"/>
</dbReference>
<dbReference type="CDD" id="cd16926">
    <property type="entry name" value="HATPase_MutL-MLH-PMS-like"/>
    <property type="match status" value="1"/>
</dbReference>
<feature type="compositionally biased region" description="Polar residues" evidence="3">
    <location>
        <begin position="928"/>
        <end position="942"/>
    </location>
</feature>
<feature type="compositionally biased region" description="Basic and acidic residues" evidence="3">
    <location>
        <begin position="1095"/>
        <end position="1106"/>
    </location>
</feature>
<dbReference type="SUPFAM" id="SSF55874">
    <property type="entry name" value="ATPase domain of HSP90 chaperone/DNA topoisomerase II/histidine kinase"/>
    <property type="match status" value="1"/>
</dbReference>
<proteinExistence type="inferred from homology"/>
<feature type="region of interest" description="Disordered" evidence="3">
    <location>
        <begin position="1"/>
        <end position="74"/>
    </location>
</feature>
<keyword evidence="2" id="KW-0227">DNA damage</keyword>
<dbReference type="InterPro" id="IPR042120">
    <property type="entry name" value="MutL_C_dimsub"/>
</dbReference>
<evidence type="ECO:0000256" key="1">
    <source>
        <dbReference type="ARBA" id="ARBA00006082"/>
    </source>
</evidence>
<keyword evidence="7" id="KW-1185">Reference proteome</keyword>
<dbReference type="InterPro" id="IPR002099">
    <property type="entry name" value="MutL/Mlh/PMS"/>
</dbReference>
<reference evidence="6" key="2">
    <citation type="submission" date="2013-10" db="EMBL/GenBank/DDBJ databases">
        <authorList>
            <person name="Aslett M."/>
        </authorList>
    </citation>
    <scope>NUCLEOTIDE SEQUENCE</scope>
    <source>
        <strain evidence="6">Houghton</strain>
    </source>
</reference>
<dbReference type="Gene3D" id="3.30.230.10">
    <property type="match status" value="1"/>
</dbReference>
<dbReference type="SUPFAM" id="SSF54211">
    <property type="entry name" value="Ribosomal protein S5 domain 2-like"/>
    <property type="match status" value="1"/>
</dbReference>
<feature type="domain" description="MutL C-terminal dimerisation" evidence="4">
    <location>
        <begin position="904"/>
        <end position="1245"/>
    </location>
</feature>
<feature type="region of interest" description="Disordered" evidence="3">
    <location>
        <begin position="675"/>
        <end position="738"/>
    </location>
</feature>
<dbReference type="InterPro" id="IPR036890">
    <property type="entry name" value="HATPase_C_sf"/>
</dbReference>
<feature type="domain" description="DNA mismatch repair protein S5" evidence="5">
    <location>
        <begin position="345"/>
        <end position="468"/>
    </location>
</feature>
<feature type="compositionally biased region" description="Low complexity" evidence="3">
    <location>
        <begin position="1412"/>
        <end position="1427"/>
    </location>
</feature>
<dbReference type="SMART" id="SM01340">
    <property type="entry name" value="DNA_mis_repair"/>
    <property type="match status" value="1"/>
</dbReference>
<dbReference type="NCBIfam" id="TIGR00585">
    <property type="entry name" value="mutl"/>
    <property type="match status" value="1"/>
</dbReference>
<dbReference type="InterPro" id="IPR042121">
    <property type="entry name" value="MutL_C_regsub"/>
</dbReference>
<feature type="compositionally biased region" description="Polar residues" evidence="3">
    <location>
        <begin position="720"/>
        <end position="738"/>
    </location>
</feature>
<name>U6GTB8_EIMAC</name>
<dbReference type="EMBL" id="HG673411">
    <property type="protein sequence ID" value="CDI83425.1"/>
    <property type="molecule type" value="Genomic_DNA"/>
</dbReference>
<evidence type="ECO:0000256" key="2">
    <source>
        <dbReference type="ARBA" id="ARBA00022763"/>
    </source>
</evidence>
<evidence type="ECO:0000313" key="7">
    <source>
        <dbReference type="Proteomes" id="UP000018050"/>
    </source>
</evidence>
<dbReference type="Gene3D" id="3.30.565.10">
    <property type="entry name" value="Histidine kinase-like ATPase, C-terminal domain"/>
    <property type="match status" value="1"/>
</dbReference>
<dbReference type="PANTHER" id="PTHR10073:SF52">
    <property type="entry name" value="MISMATCH REPAIR ENDONUCLEASE PMS2"/>
    <property type="match status" value="1"/>
</dbReference>
<feature type="region of interest" description="Disordered" evidence="3">
    <location>
        <begin position="928"/>
        <end position="958"/>
    </location>
</feature>
<dbReference type="InterPro" id="IPR014790">
    <property type="entry name" value="MutL_C"/>
</dbReference>
<dbReference type="GeneID" id="25268956"/>
<organism evidence="6 7">
    <name type="scientific">Eimeria acervulina</name>
    <name type="common">Coccidian parasite</name>
    <dbReference type="NCBI Taxonomy" id="5801"/>
    <lineage>
        <taxon>Eukaryota</taxon>
        <taxon>Sar</taxon>
        <taxon>Alveolata</taxon>
        <taxon>Apicomplexa</taxon>
        <taxon>Conoidasida</taxon>
        <taxon>Coccidia</taxon>
        <taxon>Eucoccidiorida</taxon>
        <taxon>Eimeriorina</taxon>
        <taxon>Eimeriidae</taxon>
        <taxon>Eimeria</taxon>
    </lineage>
</organism>
<dbReference type="VEuPathDB" id="ToxoDB:EAH_00008860"/>
<feature type="compositionally biased region" description="Acidic residues" evidence="3">
    <location>
        <begin position="1134"/>
        <end position="1146"/>
    </location>
</feature>
<feature type="compositionally biased region" description="Low complexity" evidence="3">
    <location>
        <begin position="1458"/>
        <end position="1479"/>
    </location>
</feature>
<dbReference type="GO" id="GO:0140664">
    <property type="term" value="F:ATP-dependent DNA damage sensor activity"/>
    <property type="evidence" value="ECO:0007669"/>
    <property type="project" value="InterPro"/>
</dbReference>
<evidence type="ECO:0000259" key="4">
    <source>
        <dbReference type="SMART" id="SM00853"/>
    </source>
</evidence>
<feature type="compositionally biased region" description="Basic and acidic residues" evidence="3">
    <location>
        <begin position="1357"/>
        <end position="1372"/>
    </location>
</feature>
<dbReference type="Gene3D" id="3.30.1370.100">
    <property type="entry name" value="MutL, C-terminal domain, regulatory subdomain"/>
    <property type="match status" value="2"/>
</dbReference>
<dbReference type="GO" id="GO:0030983">
    <property type="term" value="F:mismatched DNA binding"/>
    <property type="evidence" value="ECO:0007669"/>
    <property type="project" value="InterPro"/>
</dbReference>
<dbReference type="RefSeq" id="XP_013247465.1">
    <property type="nucleotide sequence ID" value="XM_013392011.1"/>
</dbReference>